<dbReference type="PROSITE" id="PS50929">
    <property type="entry name" value="ABC_TM1F"/>
    <property type="match status" value="1"/>
</dbReference>
<feature type="transmembrane region" description="Helical" evidence="7">
    <location>
        <begin position="248"/>
        <end position="269"/>
    </location>
</feature>
<dbReference type="SUPFAM" id="SSF90123">
    <property type="entry name" value="ABC transporter transmembrane region"/>
    <property type="match status" value="1"/>
</dbReference>
<proteinExistence type="predicted"/>
<evidence type="ECO:0000256" key="6">
    <source>
        <dbReference type="ARBA" id="ARBA00023136"/>
    </source>
</evidence>
<keyword evidence="4" id="KW-0067">ATP-binding</keyword>
<comment type="caution">
    <text evidence="10">The sequence shown here is derived from an EMBL/GenBank/DDBJ whole genome shotgun (WGS) entry which is preliminary data.</text>
</comment>
<evidence type="ECO:0000256" key="2">
    <source>
        <dbReference type="ARBA" id="ARBA00022692"/>
    </source>
</evidence>
<dbReference type="STRING" id="1798481.A2678_01830"/>
<sequence length="584" mass="64600">MPVLRAYTAASLCYPRALALVIIGVIGTQFVSITIPLYLKQLIDVLSKSTPSDHVVQVSLVILATYAGLAIFNWIARRILLVSVNHIEVHAMADLANNAFSNLIGHSHDFFLSNFAGTLTRRVTRYSRSYEQVFDSVAFNFLPTLLFSIGSITVLYSRSHWLGLALLVWVVVFIALQIVMTNWHHPLRVARVAQDSKMTGALSDVIGNHSAVSLFAAASYEKKTFAEIVDMWRLATARAWSANNMIQAIQQGLGIIIEVGLLGIGIMLWRQGVVTVGDFVLIQIYIIGLVDQVWNIGNTIRRLYDSFADASEMIDIMELPYGIKDSLAARPLVYKEGAIRFDDVAFYFSEDRPILRQFNLDISGGEKIAFVGPSGAGKSTVTKLLLRLYDTCGGSVMIDGQDIREVSQKSLHETIAFVPQEPILFHRTLRDNILYGRRDASEEEIVEAARRAHCHEFISALQDGYNTYVGERGVKLSGGERQRIAIARAILKNAPILVLDEATSSLDSESEALIQDALAKLMEGKTVIVIAHRLSTIMKMDRIVVMENGNAILSGTHAELIAQEGNLYKKLWEIQAGGFIASNS</sequence>
<dbReference type="GO" id="GO:0015421">
    <property type="term" value="F:ABC-type oligopeptide transporter activity"/>
    <property type="evidence" value="ECO:0007669"/>
    <property type="project" value="TreeGrafter"/>
</dbReference>
<evidence type="ECO:0000256" key="5">
    <source>
        <dbReference type="ARBA" id="ARBA00022989"/>
    </source>
</evidence>
<dbReference type="FunFam" id="3.40.50.300:FF:000218">
    <property type="entry name" value="Multidrug ABC transporter ATP-binding protein"/>
    <property type="match status" value="1"/>
</dbReference>
<feature type="transmembrane region" description="Helical" evidence="7">
    <location>
        <begin position="137"/>
        <end position="156"/>
    </location>
</feature>
<dbReference type="InterPro" id="IPR039421">
    <property type="entry name" value="Type_1_exporter"/>
</dbReference>
<dbReference type="Gene3D" id="3.40.50.300">
    <property type="entry name" value="P-loop containing nucleotide triphosphate hydrolases"/>
    <property type="match status" value="1"/>
</dbReference>
<feature type="transmembrane region" description="Helical" evidence="7">
    <location>
        <begin position="55"/>
        <end position="76"/>
    </location>
</feature>
<dbReference type="SUPFAM" id="SSF52540">
    <property type="entry name" value="P-loop containing nucleoside triphosphate hydrolases"/>
    <property type="match status" value="1"/>
</dbReference>
<protein>
    <recommendedName>
        <fullName evidence="12">ABC transporter ATP-binding protein</fullName>
    </recommendedName>
</protein>
<gene>
    <name evidence="10" type="ORF">A2678_01830</name>
</gene>
<dbReference type="EMBL" id="MFKU01000010">
    <property type="protein sequence ID" value="OGG48680.1"/>
    <property type="molecule type" value="Genomic_DNA"/>
</dbReference>
<dbReference type="AlphaFoldDB" id="A0A1F6CI77"/>
<evidence type="ECO:0000256" key="4">
    <source>
        <dbReference type="ARBA" id="ARBA00022840"/>
    </source>
</evidence>
<dbReference type="Pfam" id="PF00664">
    <property type="entry name" value="ABC_membrane"/>
    <property type="match status" value="1"/>
</dbReference>
<dbReference type="GO" id="GO:0016887">
    <property type="term" value="F:ATP hydrolysis activity"/>
    <property type="evidence" value="ECO:0007669"/>
    <property type="project" value="InterPro"/>
</dbReference>
<evidence type="ECO:0000259" key="9">
    <source>
        <dbReference type="PROSITE" id="PS50929"/>
    </source>
</evidence>
<dbReference type="InterPro" id="IPR027417">
    <property type="entry name" value="P-loop_NTPase"/>
</dbReference>
<keyword evidence="5 7" id="KW-1133">Transmembrane helix</keyword>
<accession>A0A1F6CI77</accession>
<dbReference type="Gene3D" id="1.20.1560.10">
    <property type="entry name" value="ABC transporter type 1, transmembrane domain"/>
    <property type="match status" value="1"/>
</dbReference>
<evidence type="ECO:0000313" key="11">
    <source>
        <dbReference type="Proteomes" id="UP000178815"/>
    </source>
</evidence>
<dbReference type="InterPro" id="IPR011527">
    <property type="entry name" value="ABC1_TM_dom"/>
</dbReference>
<dbReference type="InterPro" id="IPR036640">
    <property type="entry name" value="ABC1_TM_sf"/>
</dbReference>
<feature type="domain" description="ABC transmembrane type-1" evidence="9">
    <location>
        <begin position="19"/>
        <end position="305"/>
    </location>
</feature>
<dbReference type="Pfam" id="PF00005">
    <property type="entry name" value="ABC_tran"/>
    <property type="match status" value="1"/>
</dbReference>
<evidence type="ECO:0000313" key="10">
    <source>
        <dbReference type="EMBL" id="OGG48680.1"/>
    </source>
</evidence>
<evidence type="ECO:0000256" key="1">
    <source>
        <dbReference type="ARBA" id="ARBA00004651"/>
    </source>
</evidence>
<evidence type="ECO:0000256" key="3">
    <source>
        <dbReference type="ARBA" id="ARBA00022741"/>
    </source>
</evidence>
<dbReference type="PROSITE" id="PS50893">
    <property type="entry name" value="ABC_TRANSPORTER_2"/>
    <property type="match status" value="1"/>
</dbReference>
<dbReference type="InterPro" id="IPR017871">
    <property type="entry name" value="ABC_transporter-like_CS"/>
</dbReference>
<dbReference type="PANTHER" id="PTHR43394:SF1">
    <property type="entry name" value="ATP-BINDING CASSETTE SUB-FAMILY B MEMBER 10, MITOCHONDRIAL"/>
    <property type="match status" value="1"/>
</dbReference>
<feature type="domain" description="ABC transporter" evidence="8">
    <location>
        <begin position="339"/>
        <end position="573"/>
    </location>
</feature>
<evidence type="ECO:0000259" key="8">
    <source>
        <dbReference type="PROSITE" id="PS50893"/>
    </source>
</evidence>
<comment type="subcellular location">
    <subcellularLocation>
        <location evidence="1">Cell membrane</location>
        <topology evidence="1">Multi-pass membrane protein</topology>
    </subcellularLocation>
</comment>
<reference evidence="10 11" key="1">
    <citation type="journal article" date="2016" name="Nat. Commun.">
        <title>Thousands of microbial genomes shed light on interconnected biogeochemical processes in an aquifer system.</title>
        <authorList>
            <person name="Anantharaman K."/>
            <person name="Brown C.T."/>
            <person name="Hug L.A."/>
            <person name="Sharon I."/>
            <person name="Castelle C.J."/>
            <person name="Probst A.J."/>
            <person name="Thomas B.C."/>
            <person name="Singh A."/>
            <person name="Wilkins M.J."/>
            <person name="Karaoz U."/>
            <person name="Brodie E.L."/>
            <person name="Williams K.H."/>
            <person name="Hubbard S.S."/>
            <person name="Banfield J.F."/>
        </authorList>
    </citation>
    <scope>NUCLEOTIDE SEQUENCE [LARGE SCALE GENOMIC DNA]</scope>
</reference>
<keyword evidence="2 7" id="KW-0812">Transmembrane</keyword>
<dbReference type="InterPro" id="IPR003439">
    <property type="entry name" value="ABC_transporter-like_ATP-bd"/>
</dbReference>
<evidence type="ECO:0008006" key="12">
    <source>
        <dbReference type="Google" id="ProtNLM"/>
    </source>
</evidence>
<keyword evidence="6 7" id="KW-0472">Membrane</keyword>
<dbReference type="Proteomes" id="UP000178815">
    <property type="component" value="Unassembled WGS sequence"/>
</dbReference>
<dbReference type="PROSITE" id="PS00211">
    <property type="entry name" value="ABC_TRANSPORTER_1"/>
    <property type="match status" value="1"/>
</dbReference>
<keyword evidence="3" id="KW-0547">Nucleotide-binding</keyword>
<feature type="transmembrane region" description="Helical" evidence="7">
    <location>
        <begin position="12"/>
        <end position="35"/>
    </location>
</feature>
<dbReference type="GO" id="GO:0005886">
    <property type="term" value="C:plasma membrane"/>
    <property type="evidence" value="ECO:0007669"/>
    <property type="project" value="UniProtKB-SubCell"/>
</dbReference>
<dbReference type="PANTHER" id="PTHR43394">
    <property type="entry name" value="ATP-DEPENDENT PERMEASE MDL1, MITOCHONDRIAL"/>
    <property type="match status" value="1"/>
</dbReference>
<name>A0A1F6CI77_9BACT</name>
<organism evidence="10 11">
    <name type="scientific">Candidatus Kaiserbacteria bacterium RIFCSPHIGHO2_01_FULL_53_31</name>
    <dbReference type="NCBI Taxonomy" id="1798481"/>
    <lineage>
        <taxon>Bacteria</taxon>
        <taxon>Candidatus Kaiseribacteriota</taxon>
    </lineage>
</organism>
<feature type="transmembrane region" description="Helical" evidence="7">
    <location>
        <begin position="162"/>
        <end position="181"/>
    </location>
</feature>
<dbReference type="GO" id="GO:0005524">
    <property type="term" value="F:ATP binding"/>
    <property type="evidence" value="ECO:0007669"/>
    <property type="project" value="UniProtKB-KW"/>
</dbReference>
<evidence type="ECO:0000256" key="7">
    <source>
        <dbReference type="SAM" id="Phobius"/>
    </source>
</evidence>
<dbReference type="SMART" id="SM00382">
    <property type="entry name" value="AAA"/>
    <property type="match status" value="1"/>
</dbReference>
<dbReference type="InterPro" id="IPR003593">
    <property type="entry name" value="AAA+_ATPase"/>
</dbReference>